<evidence type="ECO:0000256" key="2">
    <source>
        <dbReference type="ARBA" id="ARBA00022737"/>
    </source>
</evidence>
<sequence>DGDNATRANMTQSRGRLIRRIWVRESDSKGFPHDLRFPNIRTLRMSFVPIEPLLLQGFFNFMPTLRVLDLSSSRLKELPVDIGSLPELRYLNISHTLIEALPKELGRLVKLRQLELRGT</sequence>
<evidence type="ECO:0000256" key="1">
    <source>
        <dbReference type="ARBA" id="ARBA00022614"/>
    </source>
</evidence>
<dbReference type="InterPro" id="IPR003591">
    <property type="entry name" value="Leu-rich_rpt_typical-subtyp"/>
</dbReference>
<feature type="non-terminal residue" evidence="3">
    <location>
        <position position="119"/>
    </location>
</feature>
<dbReference type="Pfam" id="PF13855">
    <property type="entry name" value="LRR_8"/>
    <property type="match status" value="1"/>
</dbReference>
<dbReference type="InterPro" id="IPR001611">
    <property type="entry name" value="Leu-rich_rpt"/>
</dbReference>
<protein>
    <submittedName>
        <fullName evidence="3">Disease resistance protein RPS2</fullName>
    </submittedName>
</protein>
<dbReference type="PANTHER" id="PTHR47186">
    <property type="entry name" value="LEUCINE-RICH REPEAT-CONTAINING PROTEIN 57"/>
    <property type="match status" value="1"/>
</dbReference>
<dbReference type="AlphaFoldDB" id="A0A1D1YS29"/>
<dbReference type="Gene3D" id="3.80.10.10">
    <property type="entry name" value="Ribonuclease Inhibitor"/>
    <property type="match status" value="1"/>
</dbReference>
<keyword evidence="2" id="KW-0677">Repeat</keyword>
<accession>A0A1D1YS29</accession>
<proteinExistence type="predicted"/>
<dbReference type="EMBL" id="GDJX01010517">
    <property type="protein sequence ID" value="JAT57419.1"/>
    <property type="molecule type" value="Transcribed_RNA"/>
</dbReference>
<gene>
    <name evidence="3" type="primary">RPS2_71</name>
    <name evidence="3" type="ORF">g.82376</name>
</gene>
<keyword evidence="1" id="KW-0433">Leucine-rich repeat</keyword>
<organism evidence="3">
    <name type="scientific">Anthurium amnicola</name>
    <dbReference type="NCBI Taxonomy" id="1678845"/>
    <lineage>
        <taxon>Eukaryota</taxon>
        <taxon>Viridiplantae</taxon>
        <taxon>Streptophyta</taxon>
        <taxon>Embryophyta</taxon>
        <taxon>Tracheophyta</taxon>
        <taxon>Spermatophyta</taxon>
        <taxon>Magnoliopsida</taxon>
        <taxon>Liliopsida</taxon>
        <taxon>Araceae</taxon>
        <taxon>Pothoideae</taxon>
        <taxon>Potheae</taxon>
        <taxon>Anthurium</taxon>
    </lineage>
</organism>
<reference evidence="3" key="1">
    <citation type="submission" date="2015-07" db="EMBL/GenBank/DDBJ databases">
        <title>Transcriptome Assembly of Anthurium amnicola.</title>
        <authorList>
            <person name="Suzuki J."/>
        </authorList>
    </citation>
    <scope>NUCLEOTIDE SEQUENCE</scope>
</reference>
<dbReference type="InterPro" id="IPR032675">
    <property type="entry name" value="LRR_dom_sf"/>
</dbReference>
<dbReference type="PANTHER" id="PTHR47186:SF3">
    <property type="entry name" value="OS09G0267800 PROTEIN"/>
    <property type="match status" value="1"/>
</dbReference>
<feature type="non-terminal residue" evidence="3">
    <location>
        <position position="1"/>
    </location>
</feature>
<dbReference type="SUPFAM" id="SSF52058">
    <property type="entry name" value="L domain-like"/>
    <property type="match status" value="1"/>
</dbReference>
<evidence type="ECO:0000313" key="3">
    <source>
        <dbReference type="EMBL" id="JAT57419.1"/>
    </source>
</evidence>
<dbReference type="SMART" id="SM00369">
    <property type="entry name" value="LRR_TYP"/>
    <property type="match status" value="2"/>
</dbReference>
<name>A0A1D1YS29_9ARAE</name>